<proteinExistence type="predicted"/>
<dbReference type="EnsemblMetazoa" id="XM_021044148.2">
    <property type="protein sequence ID" value="XP_020899807.1"/>
    <property type="gene ID" value="LOC110238474"/>
</dbReference>
<keyword evidence="3" id="KW-1185">Reference proteome</keyword>
<dbReference type="GeneID" id="110238474"/>
<dbReference type="OrthoDB" id="2016263at2759"/>
<dbReference type="Proteomes" id="UP000887567">
    <property type="component" value="Unplaced"/>
</dbReference>
<dbReference type="KEGG" id="epa:110238474"/>
<accession>A0A913X6P3</accession>
<organism evidence="2 3">
    <name type="scientific">Exaiptasia diaphana</name>
    <name type="common">Tropical sea anemone</name>
    <name type="synonym">Aiptasia pulchella</name>
    <dbReference type="NCBI Taxonomy" id="2652724"/>
    <lineage>
        <taxon>Eukaryota</taxon>
        <taxon>Metazoa</taxon>
        <taxon>Cnidaria</taxon>
        <taxon>Anthozoa</taxon>
        <taxon>Hexacorallia</taxon>
        <taxon>Actiniaria</taxon>
        <taxon>Aiptasiidae</taxon>
        <taxon>Exaiptasia</taxon>
    </lineage>
</organism>
<name>A0A913X6P3_EXADI</name>
<protein>
    <recommendedName>
        <fullName evidence="1">NXPE C-terminal domain-containing protein</fullName>
    </recommendedName>
</protein>
<dbReference type="AlphaFoldDB" id="A0A913X6P3"/>
<feature type="domain" description="NXPE C-terminal" evidence="1">
    <location>
        <begin position="3"/>
        <end position="116"/>
    </location>
</feature>
<dbReference type="PANTHER" id="PTHR14776">
    <property type="entry name" value="CADHERIN-LIKE AND PC-ESTERASE DOMAIN-CONTAINING PROTEIN 1"/>
    <property type="match status" value="1"/>
</dbReference>
<evidence type="ECO:0000313" key="3">
    <source>
        <dbReference type="Proteomes" id="UP000887567"/>
    </source>
</evidence>
<dbReference type="Pfam" id="PF24536">
    <property type="entry name" value="NXPE4_C"/>
    <property type="match status" value="1"/>
</dbReference>
<evidence type="ECO:0000313" key="2">
    <source>
        <dbReference type="EnsemblMetazoa" id="XP_020899807.1"/>
    </source>
</evidence>
<dbReference type="RefSeq" id="XP_020899807.1">
    <property type="nucleotide sequence ID" value="XM_021044148.2"/>
</dbReference>
<dbReference type="InterPro" id="IPR057106">
    <property type="entry name" value="NXPE4_C"/>
</dbReference>
<evidence type="ECO:0000259" key="1">
    <source>
        <dbReference type="Pfam" id="PF24536"/>
    </source>
</evidence>
<dbReference type="PANTHER" id="PTHR14776:SF1">
    <property type="entry name" value="CADHERIN-LIKE AND PC-ESTERASE DOMAIN-CONTAINING PROTEIN 1"/>
    <property type="match status" value="1"/>
</dbReference>
<dbReference type="OMA" id="THTMTIT"/>
<sequence>MEAKTCLVKKKILFVGDSTNRGMMYYLMQKINGSLHQWEKTHSMKVYSSALNDDQTSVSFAYFPQFWLPSYRKPDFLKALHHLMAKFMPLYNSTDTILVVGGVQWLRPSHVTAIKSTLISLGLSGIKVIIKTLGSGFHLPVPGVVELDSEGQMKVSRRNELLIKTSVAAGFEVIDTHTMTITRYKEFLTGKCGCHFHKVVDLKSHSKEVVDILRDEQKNGHPRYHVLGSINSAYSDIMISRMCS</sequence>
<reference evidence="2" key="1">
    <citation type="submission" date="2022-11" db="UniProtKB">
        <authorList>
            <consortium name="EnsemblMetazoa"/>
        </authorList>
    </citation>
    <scope>IDENTIFICATION</scope>
</reference>